<keyword evidence="3" id="KW-1185">Reference proteome</keyword>
<evidence type="ECO:0000313" key="2">
    <source>
        <dbReference type="EMBL" id="CUN43886.1"/>
    </source>
</evidence>
<dbReference type="Proteomes" id="UP000095488">
    <property type="component" value="Unassembled WGS sequence"/>
</dbReference>
<name>A0ABP2ALP4_SARVE</name>
<dbReference type="PANTHER" id="PTHR42924:SF3">
    <property type="entry name" value="POLYMERASE_HISTIDINOL PHOSPHATASE N-TERMINAL DOMAIN-CONTAINING PROTEIN"/>
    <property type="match status" value="1"/>
</dbReference>
<dbReference type="InterPro" id="IPR052018">
    <property type="entry name" value="PHP_domain"/>
</dbReference>
<dbReference type="InterPro" id="IPR003141">
    <property type="entry name" value="Pol/His_phosphatase_N"/>
</dbReference>
<feature type="domain" description="Polymerase/histidinol phosphatase N-terminal" evidence="1">
    <location>
        <begin position="8"/>
        <end position="73"/>
    </location>
</feature>
<organism evidence="2 3">
    <name type="scientific">Sarcina ventriculi</name>
    <name type="common">Clostridium ventriculi</name>
    <dbReference type="NCBI Taxonomy" id="1267"/>
    <lineage>
        <taxon>Bacteria</taxon>
        <taxon>Bacillati</taxon>
        <taxon>Bacillota</taxon>
        <taxon>Clostridia</taxon>
        <taxon>Eubacteriales</taxon>
        <taxon>Clostridiaceae</taxon>
        <taxon>Sarcina</taxon>
    </lineage>
</organism>
<dbReference type="PANTHER" id="PTHR42924">
    <property type="entry name" value="EXONUCLEASE"/>
    <property type="match status" value="1"/>
</dbReference>
<dbReference type="SUPFAM" id="SSF89550">
    <property type="entry name" value="PHP domain-like"/>
    <property type="match status" value="1"/>
</dbReference>
<evidence type="ECO:0000259" key="1">
    <source>
        <dbReference type="SMART" id="SM00481"/>
    </source>
</evidence>
<sequence length="279" mass="32025">MVIININIEMHCHSTASDGILSPQNIVLDAKNKNLELLCLTDHDTTDGIEEACKAAKEINLKFIPGIELSCNYKGSSIHILGYFKDESYKNLDFQNFLKNLKEHRIQRAKQIIFNLEKYFNISIDYNKILSSNKGIIARPHIAKAIIDSGYNYTIDEIFKKFLSDSSPAYIPNKLISLSFGIEFLKKHNALVFLAHPKLIKQNLINDVLKFPFYGIEAIYSQNFKYETDKFVSYARYNNLLISCGSDFHSFNDKKHGILGSMTLEYDDFQKFLSSYNSI</sequence>
<gene>
    <name evidence="2" type="ORF">ERS852473_00131</name>
</gene>
<dbReference type="SMART" id="SM00481">
    <property type="entry name" value="POLIIIAc"/>
    <property type="match status" value="1"/>
</dbReference>
<comment type="caution">
    <text evidence="2">The sequence shown here is derived from an EMBL/GenBank/DDBJ whole genome shotgun (WGS) entry which is preliminary data.</text>
</comment>
<dbReference type="InterPro" id="IPR004013">
    <property type="entry name" value="PHP_dom"/>
</dbReference>
<dbReference type="InterPro" id="IPR016195">
    <property type="entry name" value="Pol/histidinol_Pase-like"/>
</dbReference>
<dbReference type="Gene3D" id="1.10.150.650">
    <property type="match status" value="1"/>
</dbReference>
<accession>A0ABP2ALP4</accession>
<dbReference type="CDD" id="cd07438">
    <property type="entry name" value="PHP_HisPPase_AMP"/>
    <property type="match status" value="1"/>
</dbReference>
<dbReference type="EMBL" id="CYZR01000001">
    <property type="protein sequence ID" value="CUN43886.1"/>
    <property type="molecule type" value="Genomic_DNA"/>
</dbReference>
<proteinExistence type="predicted"/>
<dbReference type="Pfam" id="PF02811">
    <property type="entry name" value="PHP"/>
    <property type="match status" value="1"/>
</dbReference>
<evidence type="ECO:0000313" key="3">
    <source>
        <dbReference type="Proteomes" id="UP000095488"/>
    </source>
</evidence>
<dbReference type="Gene3D" id="3.20.20.140">
    <property type="entry name" value="Metal-dependent hydrolases"/>
    <property type="match status" value="1"/>
</dbReference>
<reference evidence="2 3" key="1">
    <citation type="submission" date="2015-09" db="EMBL/GenBank/DDBJ databases">
        <authorList>
            <consortium name="Pathogen Informatics"/>
            <person name="Wu L."/>
            <person name="Ma J."/>
        </authorList>
    </citation>
    <scope>NUCLEOTIDE SEQUENCE [LARGE SCALE GENOMIC DNA]</scope>
    <source>
        <strain evidence="2 3">2789STDY5834858</strain>
    </source>
</reference>
<protein>
    <submittedName>
        <fullName evidence="2">Error-prone DNA polymerase</fullName>
    </submittedName>
</protein>